<comment type="caution">
    <text evidence="1">The sequence shown here is derived from an EMBL/GenBank/DDBJ whole genome shotgun (WGS) entry which is preliminary data.</text>
</comment>
<name>A0A834BJK6_ORYME</name>
<accession>A0A834BJK6</accession>
<reference evidence="1" key="1">
    <citation type="journal article" name="BMC Genomics">
        <title>Long-read sequencing and de novo genome assembly of marine medaka (Oryzias melastigma).</title>
        <authorList>
            <person name="Liang P."/>
            <person name="Saqib H.S.A."/>
            <person name="Ni X."/>
            <person name="Shen Y."/>
        </authorList>
    </citation>
    <scope>NUCLEOTIDE SEQUENCE</scope>
    <source>
        <strain evidence="1">Bigg-433</strain>
    </source>
</reference>
<proteinExistence type="predicted"/>
<protein>
    <submittedName>
        <fullName evidence="1">Uncharacterized protein</fullName>
    </submittedName>
</protein>
<evidence type="ECO:0000313" key="2">
    <source>
        <dbReference type="Proteomes" id="UP000646548"/>
    </source>
</evidence>
<sequence length="112" mass="12112">MHGGRYHPGISGFAGTGHPPVCSCVDSSETALCMWILEESIAPMNERSFLLSFGEAADESIHTSSRQQIGNFHLKMLGSHSSLFSALFCGCMLGLIGKMKLFVEILTKLASF</sequence>
<organism evidence="1 2">
    <name type="scientific">Oryzias melastigma</name>
    <name type="common">Marine medaka</name>
    <dbReference type="NCBI Taxonomy" id="30732"/>
    <lineage>
        <taxon>Eukaryota</taxon>
        <taxon>Metazoa</taxon>
        <taxon>Chordata</taxon>
        <taxon>Craniata</taxon>
        <taxon>Vertebrata</taxon>
        <taxon>Euteleostomi</taxon>
        <taxon>Actinopterygii</taxon>
        <taxon>Neopterygii</taxon>
        <taxon>Teleostei</taxon>
        <taxon>Neoteleostei</taxon>
        <taxon>Acanthomorphata</taxon>
        <taxon>Ovalentaria</taxon>
        <taxon>Atherinomorphae</taxon>
        <taxon>Beloniformes</taxon>
        <taxon>Adrianichthyidae</taxon>
        <taxon>Oryziinae</taxon>
        <taxon>Oryzias</taxon>
    </lineage>
</organism>
<dbReference type="Proteomes" id="UP000646548">
    <property type="component" value="Unassembled WGS sequence"/>
</dbReference>
<dbReference type="EMBL" id="WKFB01001198">
    <property type="protein sequence ID" value="KAF6714862.1"/>
    <property type="molecule type" value="Genomic_DNA"/>
</dbReference>
<gene>
    <name evidence="1" type="ORF">FQA47_015086</name>
</gene>
<evidence type="ECO:0000313" key="1">
    <source>
        <dbReference type="EMBL" id="KAF6714862.1"/>
    </source>
</evidence>
<dbReference type="AlphaFoldDB" id="A0A834BJK6"/>